<dbReference type="EMBL" id="AP008231">
    <property type="protein sequence ID" value="BAD79930.1"/>
    <property type="molecule type" value="Genomic_DNA"/>
</dbReference>
<protein>
    <submittedName>
        <fullName evidence="1">Uncharacterized protein</fullName>
    </submittedName>
</protein>
<dbReference type="KEGG" id="syc:syc1740_d"/>
<accession>A0A0H3K3N0</accession>
<evidence type="ECO:0000313" key="1">
    <source>
        <dbReference type="EMBL" id="BAD79930.1"/>
    </source>
</evidence>
<gene>
    <name evidence="1" type="ordered locus">syc1740_d</name>
</gene>
<dbReference type="GeneID" id="72431250"/>
<proteinExistence type="predicted"/>
<evidence type="ECO:0000313" key="2">
    <source>
        <dbReference type="Proteomes" id="UP000001175"/>
    </source>
</evidence>
<dbReference type="Proteomes" id="UP000001175">
    <property type="component" value="Chromosome"/>
</dbReference>
<name>A0A0H3K3N0_SYNP6</name>
<dbReference type="AlphaFoldDB" id="A0A0H3K3N0"/>
<reference evidence="1 2" key="1">
    <citation type="journal article" date="2007" name="Photosyn. Res.">
        <title>Complete nucleotide sequence of the freshwater unicellular cyanobacterium Synechococcus elongatus PCC 6301 chromosome: gene content and organization.</title>
        <authorList>
            <person name="Sugita C."/>
            <person name="Ogata K."/>
            <person name="Shikata M."/>
            <person name="Jikuya H."/>
            <person name="Takano J."/>
            <person name="Furumichi M."/>
            <person name="Kanehisa M."/>
            <person name="Omata T."/>
            <person name="Sugiura M."/>
            <person name="Sugita M."/>
        </authorList>
    </citation>
    <scope>NUCLEOTIDE SEQUENCE [LARGE SCALE GENOMIC DNA]</scope>
    <source>
        <strain evidence="2">ATCC 27144 / PCC 6301 / SAUG 1402/1</strain>
    </source>
</reference>
<dbReference type="RefSeq" id="WP_011244050.1">
    <property type="nucleotide sequence ID" value="NC_006576.1"/>
</dbReference>
<sequence length="141" mass="15776">MDYQQQLTQLIEQQTDPELQLRLSALAPLLLATAEALGQYHFYVPTSTAGDWVVTTYRREDESKRVLEVFSRRQMASDRCQSATETVTAIGAIELILSLLVEDLDSVVAYRSDDNTGRELTKTGLITRIQAFTNQSSGLFA</sequence>
<organism evidence="1 2">
    <name type="scientific">Synechococcus sp. (strain ATCC 27144 / PCC 6301 / SAUG 1402/1)</name>
    <name type="common">Anacystis nidulans</name>
    <dbReference type="NCBI Taxonomy" id="269084"/>
    <lineage>
        <taxon>Bacteria</taxon>
        <taxon>Bacillati</taxon>
        <taxon>Cyanobacteriota</taxon>
        <taxon>Cyanophyceae</taxon>
        <taxon>Synechococcales</taxon>
        <taxon>Synechococcaceae</taxon>
        <taxon>Synechococcus</taxon>
    </lineage>
</organism>